<gene>
    <name evidence="3" type="ORF">LOTGIDRAFT_56085</name>
</gene>
<reference evidence="3 4" key="1">
    <citation type="journal article" date="2013" name="Nature">
        <title>Insights into bilaterian evolution from three spiralian genomes.</title>
        <authorList>
            <person name="Simakov O."/>
            <person name="Marletaz F."/>
            <person name="Cho S.J."/>
            <person name="Edsinger-Gonzales E."/>
            <person name="Havlak P."/>
            <person name="Hellsten U."/>
            <person name="Kuo D.H."/>
            <person name="Larsson T."/>
            <person name="Lv J."/>
            <person name="Arendt D."/>
            <person name="Savage R."/>
            <person name="Osoegawa K."/>
            <person name="de Jong P."/>
            <person name="Grimwood J."/>
            <person name="Chapman J.A."/>
            <person name="Shapiro H."/>
            <person name="Aerts A."/>
            <person name="Otillar R.P."/>
            <person name="Terry A.Y."/>
            <person name="Boore J.L."/>
            <person name="Grigoriev I.V."/>
            <person name="Lindberg D.R."/>
            <person name="Seaver E.C."/>
            <person name="Weisblat D.A."/>
            <person name="Putnam N.H."/>
            <person name="Rokhsar D.S."/>
        </authorList>
    </citation>
    <scope>NUCLEOTIDE SEQUENCE [LARGE SCALE GENOMIC DNA]</scope>
</reference>
<dbReference type="PROSITE" id="PS51125">
    <property type="entry name" value="NHL"/>
    <property type="match status" value="3"/>
</dbReference>
<feature type="repeat" description="NHL" evidence="2">
    <location>
        <begin position="136"/>
        <end position="169"/>
    </location>
</feature>
<dbReference type="EMBL" id="KB203149">
    <property type="protein sequence ID" value="ESO86179.1"/>
    <property type="molecule type" value="Genomic_DNA"/>
</dbReference>
<feature type="non-terminal residue" evidence="3">
    <location>
        <position position="1"/>
    </location>
</feature>
<keyword evidence="4" id="KW-1185">Reference proteome</keyword>
<dbReference type="InterPro" id="IPR011042">
    <property type="entry name" value="6-blade_b-propeller_TolB-like"/>
</dbReference>
<proteinExistence type="predicted"/>
<dbReference type="PANTHER" id="PTHR24104">
    <property type="entry name" value="E3 UBIQUITIN-PROTEIN LIGASE NHLRC1-RELATED"/>
    <property type="match status" value="1"/>
</dbReference>
<dbReference type="OrthoDB" id="10039644at2759"/>
<dbReference type="GO" id="GO:0000209">
    <property type="term" value="P:protein polyubiquitination"/>
    <property type="evidence" value="ECO:0007669"/>
    <property type="project" value="TreeGrafter"/>
</dbReference>
<protein>
    <submittedName>
        <fullName evidence="3">Uncharacterized protein</fullName>
    </submittedName>
</protein>
<feature type="non-terminal residue" evidence="3">
    <location>
        <position position="238"/>
    </location>
</feature>
<dbReference type="GeneID" id="20251334"/>
<evidence type="ECO:0000256" key="2">
    <source>
        <dbReference type="PROSITE-ProRule" id="PRU00504"/>
    </source>
</evidence>
<accession>V4BB16</accession>
<dbReference type="KEGG" id="lgi:LOTGIDRAFT_56085"/>
<evidence type="ECO:0000313" key="3">
    <source>
        <dbReference type="EMBL" id="ESO86179.1"/>
    </source>
</evidence>
<dbReference type="Pfam" id="PF01436">
    <property type="entry name" value="NHL"/>
    <property type="match status" value="2"/>
</dbReference>
<sequence length="238" mass="26670">VNRCGKKGKEDEELQNATHVSHVYQDAILVTDMLNNKLLLFARSGRPRKSFITEEGSEPWASVVTPRGYIAVTLRRKRIVEIWSARGETMFQFGIDIFQCPSGIAVDKQGRFIVTDEELNDVFIFSRGGHCIRSLGGDFKQPRYVCVSSSGKILVSDSGNHCVKVFDSHGTFLYKFGSYGSGNGGMKFPYGICVDQDENVYVADHYNDRVTLYNINGTFIQHLVTSQKGIRRPRGLSV</sequence>
<dbReference type="Proteomes" id="UP000030746">
    <property type="component" value="Unassembled WGS sequence"/>
</dbReference>
<evidence type="ECO:0000256" key="1">
    <source>
        <dbReference type="ARBA" id="ARBA00022737"/>
    </source>
</evidence>
<dbReference type="GO" id="GO:0061630">
    <property type="term" value="F:ubiquitin protein ligase activity"/>
    <property type="evidence" value="ECO:0007669"/>
    <property type="project" value="TreeGrafter"/>
</dbReference>
<dbReference type="SUPFAM" id="SSF101898">
    <property type="entry name" value="NHL repeat"/>
    <property type="match status" value="1"/>
</dbReference>
<dbReference type="InterPro" id="IPR001258">
    <property type="entry name" value="NHL_repeat"/>
</dbReference>
<dbReference type="CTD" id="20251334"/>
<dbReference type="OMA" id="QLPCQHT"/>
<name>V4BB16_LOTGI</name>
<dbReference type="InterPro" id="IPR050952">
    <property type="entry name" value="TRIM-NHL_E3_ligases"/>
</dbReference>
<organism evidence="3 4">
    <name type="scientific">Lottia gigantea</name>
    <name type="common">Giant owl limpet</name>
    <dbReference type="NCBI Taxonomy" id="225164"/>
    <lineage>
        <taxon>Eukaryota</taxon>
        <taxon>Metazoa</taxon>
        <taxon>Spiralia</taxon>
        <taxon>Lophotrochozoa</taxon>
        <taxon>Mollusca</taxon>
        <taxon>Gastropoda</taxon>
        <taxon>Patellogastropoda</taxon>
        <taxon>Lottioidea</taxon>
        <taxon>Lottiidae</taxon>
        <taxon>Lottia</taxon>
    </lineage>
</organism>
<keyword evidence="1" id="KW-0677">Repeat</keyword>
<dbReference type="AlphaFoldDB" id="V4BB16"/>
<feature type="repeat" description="NHL" evidence="2">
    <location>
        <begin position="173"/>
        <end position="216"/>
    </location>
</feature>
<dbReference type="CDD" id="cd05819">
    <property type="entry name" value="NHL"/>
    <property type="match status" value="1"/>
</dbReference>
<dbReference type="Gene3D" id="2.120.10.30">
    <property type="entry name" value="TolB, C-terminal domain"/>
    <property type="match status" value="2"/>
</dbReference>
<dbReference type="PANTHER" id="PTHR24104:SF57">
    <property type="entry name" value="BEE-MILK PROTEIN"/>
    <property type="match status" value="1"/>
</dbReference>
<feature type="repeat" description="NHL" evidence="2">
    <location>
        <begin position="87"/>
        <end position="128"/>
    </location>
</feature>
<dbReference type="GO" id="GO:0043161">
    <property type="term" value="P:proteasome-mediated ubiquitin-dependent protein catabolic process"/>
    <property type="evidence" value="ECO:0007669"/>
    <property type="project" value="TreeGrafter"/>
</dbReference>
<evidence type="ECO:0000313" key="4">
    <source>
        <dbReference type="Proteomes" id="UP000030746"/>
    </source>
</evidence>
<dbReference type="HOGENOM" id="CLU_1139122_0_0_1"/>
<dbReference type="RefSeq" id="XP_009063091.1">
    <property type="nucleotide sequence ID" value="XM_009064843.1"/>
</dbReference>